<dbReference type="SUPFAM" id="SSF46785">
    <property type="entry name" value="Winged helix' DNA-binding domain"/>
    <property type="match status" value="1"/>
</dbReference>
<dbReference type="PANTHER" id="PTHR43712">
    <property type="entry name" value="PUTATIVE (AFU_ORTHOLOGUE AFUA_4G14580)-RELATED"/>
    <property type="match status" value="1"/>
</dbReference>
<sequence>MPSDTKVPPAKLARLVETARHYLYRLHQKTVPAPAAMSEMILAGWTAQAITVAADLGVADALSDGPLPLDELARRVGADQDALHRLLRALVSRGVFRQRRDGRYALSPLGETLRSDAPVSMAGAARFYGSPQHHEHWSALADSVRTGKAAVPALRGMDFFEYAAANPEYGEKFNQAMTSSSELALAPVVAAYDFSPYSTIVDVGGGHGRLLAAVLAATPTARGVLFDMPEVVANAPTLLGERNVADRVDVVAGSFFDRVPTGGDAYVLKHIIHDWCDDDAVRILRNVRAATERSARVLLVEFVIPTHQRESLGKWADLEMLLCVGGRERTEAEFGELLGRAGFRLTRVVQTASPVSVVEARPV</sequence>
<reference evidence="8" key="1">
    <citation type="submission" date="2016-06" db="EMBL/GenBank/DDBJ databases">
        <authorList>
            <person name="Sutton G."/>
            <person name="Brinkac L."/>
            <person name="Sanka R."/>
            <person name="Adams M."/>
            <person name="Lau E."/>
            <person name="Sam S."/>
            <person name="Sreng N."/>
            <person name="Him V."/>
            <person name="Kerleguer A."/>
            <person name="Cheng S."/>
        </authorList>
    </citation>
    <scope>NUCLEOTIDE SEQUENCE [LARGE SCALE GENOMIC DNA]</scope>
    <source>
        <strain evidence="8">E861</strain>
    </source>
</reference>
<dbReference type="CDD" id="cd00090">
    <property type="entry name" value="HTH_ARSR"/>
    <property type="match status" value="1"/>
</dbReference>
<name>A0A1A2ZGE8_9MYCO</name>
<feature type="domain" description="O-methyltransferase dimerisation" evidence="6">
    <location>
        <begin position="43"/>
        <end position="113"/>
    </location>
</feature>
<dbReference type="InterPro" id="IPR012967">
    <property type="entry name" value="COMT_dimerisation"/>
</dbReference>
<dbReference type="InterPro" id="IPR029063">
    <property type="entry name" value="SAM-dependent_MTases_sf"/>
</dbReference>
<dbReference type="Proteomes" id="UP000093592">
    <property type="component" value="Unassembled WGS sequence"/>
</dbReference>
<dbReference type="Pfam" id="PF08100">
    <property type="entry name" value="Dimerisation"/>
    <property type="match status" value="1"/>
</dbReference>
<evidence type="ECO:0000256" key="1">
    <source>
        <dbReference type="ARBA" id="ARBA00022603"/>
    </source>
</evidence>
<comment type="caution">
    <text evidence="7">The sequence shown here is derived from an EMBL/GenBank/DDBJ whole genome shotgun (WGS) entry which is preliminary data.</text>
</comment>
<organism evidence="7 8">
    <name type="scientific">Mycobacterium kyorinense</name>
    <dbReference type="NCBI Taxonomy" id="487514"/>
    <lineage>
        <taxon>Bacteria</taxon>
        <taxon>Bacillati</taxon>
        <taxon>Actinomycetota</taxon>
        <taxon>Actinomycetes</taxon>
        <taxon>Mycobacteriales</taxon>
        <taxon>Mycobacteriaceae</taxon>
        <taxon>Mycobacterium</taxon>
    </lineage>
</organism>
<protein>
    <submittedName>
        <fullName evidence="7">Hydroxyneurosporene methyltransferase</fullName>
    </submittedName>
</protein>
<dbReference type="Gene3D" id="3.40.50.150">
    <property type="entry name" value="Vaccinia Virus protein VP39"/>
    <property type="match status" value="1"/>
</dbReference>
<gene>
    <name evidence="7" type="ORF">A5707_17145</name>
</gene>
<evidence type="ECO:0000313" key="8">
    <source>
        <dbReference type="Proteomes" id="UP000093592"/>
    </source>
</evidence>
<dbReference type="SUPFAM" id="SSF53335">
    <property type="entry name" value="S-adenosyl-L-methionine-dependent methyltransferases"/>
    <property type="match status" value="1"/>
</dbReference>
<evidence type="ECO:0000256" key="4">
    <source>
        <dbReference type="PIRSR" id="PIRSR005739-1"/>
    </source>
</evidence>
<proteinExistence type="predicted"/>
<evidence type="ECO:0000313" key="7">
    <source>
        <dbReference type="EMBL" id="OBI49330.1"/>
    </source>
</evidence>
<dbReference type="InterPro" id="IPR036390">
    <property type="entry name" value="WH_DNA-bd_sf"/>
</dbReference>
<dbReference type="Gene3D" id="1.10.287.1350">
    <property type="match status" value="1"/>
</dbReference>
<evidence type="ECO:0000256" key="2">
    <source>
        <dbReference type="ARBA" id="ARBA00022679"/>
    </source>
</evidence>
<dbReference type="PIRSF" id="PIRSF005739">
    <property type="entry name" value="O-mtase"/>
    <property type="match status" value="1"/>
</dbReference>
<dbReference type="InterPro" id="IPR036388">
    <property type="entry name" value="WH-like_DNA-bd_sf"/>
</dbReference>
<dbReference type="CDD" id="cd02440">
    <property type="entry name" value="AdoMet_MTases"/>
    <property type="match status" value="1"/>
</dbReference>
<evidence type="ECO:0000256" key="3">
    <source>
        <dbReference type="ARBA" id="ARBA00022691"/>
    </source>
</evidence>
<dbReference type="AlphaFoldDB" id="A0A1A2ZGE8"/>
<evidence type="ECO:0000259" key="5">
    <source>
        <dbReference type="Pfam" id="PF00891"/>
    </source>
</evidence>
<evidence type="ECO:0000259" key="6">
    <source>
        <dbReference type="Pfam" id="PF08100"/>
    </source>
</evidence>
<dbReference type="Pfam" id="PF00891">
    <property type="entry name" value="Methyltransf_2"/>
    <property type="match status" value="1"/>
</dbReference>
<dbReference type="InterPro" id="IPR001077">
    <property type="entry name" value="COMT_C"/>
</dbReference>
<keyword evidence="1 7" id="KW-0489">Methyltransferase</keyword>
<dbReference type="GO" id="GO:0032259">
    <property type="term" value="P:methylation"/>
    <property type="evidence" value="ECO:0007669"/>
    <property type="project" value="UniProtKB-KW"/>
</dbReference>
<dbReference type="GO" id="GO:0008171">
    <property type="term" value="F:O-methyltransferase activity"/>
    <property type="evidence" value="ECO:0007669"/>
    <property type="project" value="InterPro"/>
</dbReference>
<feature type="domain" description="O-methyltransferase C-terminal" evidence="5">
    <location>
        <begin position="137"/>
        <end position="344"/>
    </location>
</feature>
<keyword evidence="3" id="KW-0949">S-adenosyl-L-methionine</keyword>
<dbReference type="PANTHER" id="PTHR43712:SF2">
    <property type="entry name" value="O-METHYLTRANSFERASE CICE"/>
    <property type="match status" value="1"/>
</dbReference>
<accession>A0A1A2ZGE8</accession>
<dbReference type="GO" id="GO:0046983">
    <property type="term" value="F:protein dimerization activity"/>
    <property type="evidence" value="ECO:0007669"/>
    <property type="project" value="InterPro"/>
</dbReference>
<dbReference type="EMBL" id="LZKJ01000065">
    <property type="protein sequence ID" value="OBI49330.1"/>
    <property type="molecule type" value="Genomic_DNA"/>
</dbReference>
<keyword evidence="2 7" id="KW-0808">Transferase</keyword>
<feature type="active site" description="Proton acceptor" evidence="4">
    <location>
        <position position="273"/>
    </location>
</feature>
<dbReference type="InterPro" id="IPR011991">
    <property type="entry name" value="ArsR-like_HTH"/>
</dbReference>
<dbReference type="Gene3D" id="1.10.10.10">
    <property type="entry name" value="Winged helix-like DNA-binding domain superfamily/Winged helix DNA-binding domain"/>
    <property type="match status" value="1"/>
</dbReference>
<dbReference type="InterPro" id="IPR016461">
    <property type="entry name" value="COMT-like"/>
</dbReference>
<dbReference type="PROSITE" id="PS51683">
    <property type="entry name" value="SAM_OMT_II"/>
    <property type="match status" value="1"/>
</dbReference>